<feature type="signal peptide" evidence="1">
    <location>
        <begin position="1"/>
        <end position="24"/>
    </location>
</feature>
<evidence type="ECO:0000313" key="2">
    <source>
        <dbReference type="EMBL" id="ORX43918.1"/>
    </source>
</evidence>
<proteinExistence type="predicted"/>
<evidence type="ECO:0000256" key="1">
    <source>
        <dbReference type="SAM" id="SignalP"/>
    </source>
</evidence>
<protein>
    <submittedName>
        <fullName evidence="2">Uncharacterized protein</fullName>
    </submittedName>
</protein>
<dbReference type="EMBL" id="MCFH01000049">
    <property type="protein sequence ID" value="ORX43918.1"/>
    <property type="molecule type" value="Genomic_DNA"/>
</dbReference>
<reference evidence="2 3" key="1">
    <citation type="submission" date="2016-08" db="EMBL/GenBank/DDBJ databases">
        <title>Genomes of anaerobic fungi encode conserved fungal cellulosomes for biomass hydrolysis.</title>
        <authorList>
            <consortium name="DOE Joint Genome Institute"/>
            <person name="Haitjema C.H."/>
            <person name="Gilmore S.P."/>
            <person name="Henske J.K."/>
            <person name="Solomon K.V."/>
            <person name="De Groot R."/>
            <person name="Kuo A."/>
            <person name="Mondo S.J."/>
            <person name="Salamov A.A."/>
            <person name="Labutti K."/>
            <person name="Zhao Z."/>
            <person name="Chiniquy J."/>
            <person name="Barry K."/>
            <person name="Brewer H.M."/>
            <person name="Purvine S.O."/>
            <person name="Wright A.T."/>
            <person name="Boxma B."/>
            <person name="Van Alen T."/>
            <person name="Hackstein J.H."/>
            <person name="Baker S.E."/>
            <person name="Grigoriev I.V."/>
            <person name="O'Malley M.A."/>
        </authorList>
    </citation>
    <scope>NUCLEOTIDE SEQUENCE [LARGE SCALE GENOMIC DNA]</scope>
    <source>
        <strain evidence="3">finn</strain>
    </source>
</reference>
<organism evidence="2 3">
    <name type="scientific">Piromyces finnis</name>
    <dbReference type="NCBI Taxonomy" id="1754191"/>
    <lineage>
        <taxon>Eukaryota</taxon>
        <taxon>Fungi</taxon>
        <taxon>Fungi incertae sedis</taxon>
        <taxon>Chytridiomycota</taxon>
        <taxon>Chytridiomycota incertae sedis</taxon>
        <taxon>Neocallimastigomycetes</taxon>
        <taxon>Neocallimastigales</taxon>
        <taxon>Neocallimastigaceae</taxon>
        <taxon>Piromyces</taxon>
    </lineage>
</organism>
<feature type="chain" id="PRO_5013344952" evidence="1">
    <location>
        <begin position="25"/>
        <end position="181"/>
    </location>
</feature>
<gene>
    <name evidence="2" type="ORF">BCR36DRAFT_373571</name>
</gene>
<evidence type="ECO:0000313" key="3">
    <source>
        <dbReference type="Proteomes" id="UP000193719"/>
    </source>
</evidence>
<keyword evidence="1" id="KW-0732">Signal</keyword>
<dbReference type="AlphaFoldDB" id="A0A1Y1V1H7"/>
<keyword evidence="3" id="KW-1185">Reference proteome</keyword>
<dbReference type="Proteomes" id="UP000193719">
    <property type="component" value="Unassembled WGS sequence"/>
</dbReference>
<comment type="caution">
    <text evidence="2">The sequence shown here is derived from an EMBL/GenBank/DDBJ whole genome shotgun (WGS) entry which is preliminary data.</text>
</comment>
<sequence length="181" mass="21678">MKIFNILFSSIVLLFFIQWNAVTAKSVPLVVDNDYNFEFGHEGKCYYNNGGNNNWGNTKYHYFSRCNYNKSKSAIYCDFKEKAYQKYYLKVFVESKSDPQNVYHRGSHCVPYQFQHYFRSWQQGKEYDAIVRTNSIMTIKSDLTLYYVNSDNYNYFVFNCNYENTQGDVKLKYTKAHIKKY</sequence>
<accession>A0A1Y1V1H7</accession>
<reference evidence="2 3" key="2">
    <citation type="submission" date="2016-08" db="EMBL/GenBank/DDBJ databases">
        <title>Pervasive Adenine N6-methylation of Active Genes in Fungi.</title>
        <authorList>
            <consortium name="DOE Joint Genome Institute"/>
            <person name="Mondo S.J."/>
            <person name="Dannebaum R.O."/>
            <person name="Kuo R.C."/>
            <person name="Labutti K."/>
            <person name="Haridas S."/>
            <person name="Kuo A."/>
            <person name="Salamov A."/>
            <person name="Ahrendt S.R."/>
            <person name="Lipzen A."/>
            <person name="Sullivan W."/>
            <person name="Andreopoulos W.B."/>
            <person name="Clum A."/>
            <person name="Lindquist E."/>
            <person name="Daum C."/>
            <person name="Ramamoorthy G.K."/>
            <person name="Gryganskyi A."/>
            <person name="Culley D."/>
            <person name="Magnuson J.K."/>
            <person name="James T.Y."/>
            <person name="O'Malley M.A."/>
            <person name="Stajich J.E."/>
            <person name="Spatafora J.W."/>
            <person name="Visel A."/>
            <person name="Grigoriev I.V."/>
        </authorList>
    </citation>
    <scope>NUCLEOTIDE SEQUENCE [LARGE SCALE GENOMIC DNA]</scope>
    <source>
        <strain evidence="3">finn</strain>
    </source>
</reference>
<name>A0A1Y1V1H7_9FUNG</name>